<gene>
    <name evidence="2" type="ORF">V6590_00410</name>
</gene>
<name>A0ABU8BPH5_9RHOB</name>
<dbReference type="EMBL" id="JBALHR010000001">
    <property type="protein sequence ID" value="MEH7826601.1"/>
    <property type="molecule type" value="Genomic_DNA"/>
</dbReference>
<proteinExistence type="predicted"/>
<dbReference type="SUPFAM" id="SSF50199">
    <property type="entry name" value="Staphylococcal nuclease"/>
    <property type="match status" value="1"/>
</dbReference>
<organism evidence="2 3">
    <name type="scientific">Gemmobacter denitrificans</name>
    <dbReference type="NCBI Taxonomy" id="3123040"/>
    <lineage>
        <taxon>Bacteria</taxon>
        <taxon>Pseudomonadati</taxon>
        <taxon>Pseudomonadota</taxon>
        <taxon>Alphaproteobacteria</taxon>
        <taxon>Rhodobacterales</taxon>
        <taxon>Paracoccaceae</taxon>
        <taxon>Gemmobacter</taxon>
    </lineage>
</organism>
<dbReference type="Gene3D" id="2.40.50.90">
    <property type="match status" value="1"/>
</dbReference>
<dbReference type="Proteomes" id="UP001431963">
    <property type="component" value="Unassembled WGS sequence"/>
</dbReference>
<evidence type="ECO:0000313" key="3">
    <source>
        <dbReference type="Proteomes" id="UP001431963"/>
    </source>
</evidence>
<protein>
    <submittedName>
        <fullName evidence="2">Thermonuclease family protein</fullName>
    </submittedName>
</protein>
<dbReference type="SMART" id="SM00318">
    <property type="entry name" value="SNc"/>
    <property type="match status" value="1"/>
</dbReference>
<reference evidence="2" key="1">
    <citation type="submission" date="2024-02" db="EMBL/GenBank/DDBJ databases">
        <title>Genome sequences of strain Gemmobacter sp. JM10B15.</title>
        <authorList>
            <person name="Zhang M."/>
        </authorList>
    </citation>
    <scope>NUCLEOTIDE SEQUENCE</scope>
    <source>
        <strain evidence="2">JM10B15</strain>
    </source>
</reference>
<evidence type="ECO:0000313" key="2">
    <source>
        <dbReference type="EMBL" id="MEH7826601.1"/>
    </source>
</evidence>
<feature type="domain" description="TNase-like" evidence="1">
    <location>
        <begin position="30"/>
        <end position="128"/>
    </location>
</feature>
<accession>A0ABU8BPH5</accession>
<evidence type="ECO:0000259" key="1">
    <source>
        <dbReference type="PROSITE" id="PS50830"/>
    </source>
</evidence>
<sequence length="145" mass="15662">MSPDLLVYVALLLAGLLALAGRYAPHEQLSEQGCRIGAVLDGDTVHLICGTVTETARLHGYDAPETRDAACEAERALGKRATLRLRELVADAQPGIADLGRDKYGRRLIRLRLNGQDVADRMVAEGLATPYAGGKRINWCKGLPQ</sequence>
<keyword evidence="3" id="KW-1185">Reference proteome</keyword>
<dbReference type="Pfam" id="PF00565">
    <property type="entry name" value="SNase"/>
    <property type="match status" value="1"/>
</dbReference>
<dbReference type="PROSITE" id="PS50830">
    <property type="entry name" value="TNASE_3"/>
    <property type="match status" value="1"/>
</dbReference>
<dbReference type="RefSeq" id="WP_335417860.1">
    <property type="nucleotide sequence ID" value="NZ_JBALHR010000001.1"/>
</dbReference>
<comment type="caution">
    <text evidence="2">The sequence shown here is derived from an EMBL/GenBank/DDBJ whole genome shotgun (WGS) entry which is preliminary data.</text>
</comment>
<dbReference type="InterPro" id="IPR016071">
    <property type="entry name" value="Staphylococal_nuclease_OB-fold"/>
</dbReference>
<dbReference type="InterPro" id="IPR035437">
    <property type="entry name" value="SNase_OB-fold_sf"/>
</dbReference>